<organism evidence="2 3">
    <name type="scientific">Aureobasidium mustum</name>
    <dbReference type="NCBI Taxonomy" id="2773714"/>
    <lineage>
        <taxon>Eukaryota</taxon>
        <taxon>Fungi</taxon>
        <taxon>Dikarya</taxon>
        <taxon>Ascomycota</taxon>
        <taxon>Pezizomycotina</taxon>
        <taxon>Dothideomycetes</taxon>
        <taxon>Dothideomycetidae</taxon>
        <taxon>Dothideales</taxon>
        <taxon>Saccotheciaceae</taxon>
        <taxon>Aureobasidium</taxon>
    </lineage>
</organism>
<accession>A0A9N8K3V9</accession>
<comment type="caution">
    <text evidence="2">The sequence shown here is derived from an EMBL/GenBank/DDBJ whole genome shotgun (WGS) entry which is preliminary data.</text>
</comment>
<feature type="compositionally biased region" description="Basic and acidic residues" evidence="1">
    <location>
        <begin position="9"/>
        <end position="27"/>
    </location>
</feature>
<feature type="non-terminal residue" evidence="2">
    <location>
        <position position="1"/>
    </location>
</feature>
<feature type="non-terminal residue" evidence="2">
    <location>
        <position position="252"/>
    </location>
</feature>
<name>A0A9N8K3V9_9PEZI</name>
<keyword evidence="3" id="KW-1185">Reference proteome</keyword>
<evidence type="ECO:0000313" key="2">
    <source>
        <dbReference type="EMBL" id="CAD0098139.1"/>
    </source>
</evidence>
<dbReference type="AlphaFoldDB" id="A0A9N8K3V9"/>
<feature type="region of interest" description="Disordered" evidence="1">
    <location>
        <begin position="222"/>
        <end position="252"/>
    </location>
</feature>
<evidence type="ECO:0000313" key="3">
    <source>
        <dbReference type="Proteomes" id="UP000714618"/>
    </source>
</evidence>
<gene>
    <name evidence="2" type="ORF">AWRI4233_LOCUS6963</name>
</gene>
<reference evidence="2" key="1">
    <citation type="submission" date="2020-06" db="EMBL/GenBank/DDBJ databases">
        <authorList>
            <person name="Onetto C."/>
        </authorList>
    </citation>
    <scope>NUCLEOTIDE SEQUENCE</scope>
</reference>
<sequence>CYASGRNPLSEEERQRRHEEAKARAKEKWRLRYHSDPEFREKCKQSNKNSYANPEVHERRMRELRERYANDSEFREKKLRYYKEKYANDPQHREGISRSSAKQWLELRSTFEQDPKAHQLRKDQIAKRMLAMYHEKAEYRWRLNLAARLRLSPRYRDEVVWNSHKPVIYSTKVNHTCATCDRERFGGLKLWWQRKNEPDKYDCFRCFAADREVSTPIYFPPNLQPLLDRGPVERPRDHDEKGDEGSGTGSTT</sequence>
<protein>
    <submittedName>
        <fullName evidence="2">Uncharacterized protein</fullName>
    </submittedName>
</protein>
<evidence type="ECO:0000256" key="1">
    <source>
        <dbReference type="SAM" id="MobiDB-lite"/>
    </source>
</evidence>
<dbReference type="EMBL" id="CAIJEO010000008">
    <property type="protein sequence ID" value="CAD0098139.1"/>
    <property type="molecule type" value="Genomic_DNA"/>
</dbReference>
<dbReference type="OrthoDB" id="3816095at2759"/>
<feature type="compositionally biased region" description="Basic and acidic residues" evidence="1">
    <location>
        <begin position="230"/>
        <end position="244"/>
    </location>
</feature>
<feature type="region of interest" description="Disordered" evidence="1">
    <location>
        <begin position="1"/>
        <end position="27"/>
    </location>
</feature>
<proteinExistence type="predicted"/>
<dbReference type="Proteomes" id="UP000714618">
    <property type="component" value="Unassembled WGS sequence"/>
</dbReference>